<evidence type="ECO:0000256" key="4">
    <source>
        <dbReference type="ARBA" id="ARBA00023136"/>
    </source>
</evidence>
<keyword evidence="6" id="KW-0869">Chloride channel</keyword>
<sequence>MSVSPIHVQPFVPIVWTTSLVTLAGKEGFITNHHALVSIIDVVTLAVYIYFIASLVGRQFIIDSSRTNSQDLYFPFFMFLEFIVYMGLLKVSGIIILVIYYNYCYIESVKRVH</sequence>
<dbReference type="GO" id="GO:0034707">
    <property type="term" value="C:chloride channel complex"/>
    <property type="evidence" value="ECO:0007669"/>
    <property type="project" value="UniProtKB-KW"/>
</dbReference>
<comment type="subcellular location">
    <subcellularLocation>
        <location evidence="6">Cell membrane</location>
        <topology evidence="6">Multi-pass membrane protein</topology>
    </subcellularLocation>
    <subcellularLocation>
        <location evidence="1">Membrane</location>
    </subcellularLocation>
</comment>
<dbReference type="Proteomes" id="UP000290809">
    <property type="component" value="Unassembled WGS sequence"/>
</dbReference>
<feature type="transmembrane region" description="Helical" evidence="6">
    <location>
        <begin position="76"/>
        <end position="101"/>
    </location>
</feature>
<keyword evidence="6" id="KW-0407">Ion channel</keyword>
<protein>
    <recommendedName>
        <fullName evidence="6">Bestrophin homolog</fullName>
    </recommendedName>
</protein>
<dbReference type="InterPro" id="IPR000615">
    <property type="entry name" value="Bestrophin"/>
</dbReference>
<feature type="transmembrane region" description="Helical" evidence="6">
    <location>
        <begin position="36"/>
        <end position="56"/>
    </location>
</feature>
<gene>
    <name evidence="7" type="ORF">DC041_0003424</name>
</gene>
<evidence type="ECO:0000256" key="3">
    <source>
        <dbReference type="ARBA" id="ARBA00022989"/>
    </source>
</evidence>
<evidence type="ECO:0000256" key="5">
    <source>
        <dbReference type="ARBA" id="ARBA00034769"/>
    </source>
</evidence>
<reference evidence="7 8" key="1">
    <citation type="journal article" date="2019" name="PLoS Pathog.">
        <title>Genome sequence of the bovine parasite Schistosoma bovis Tanzania.</title>
        <authorList>
            <person name="Oey H."/>
            <person name="Zakrzewski M."/>
            <person name="Gobert G."/>
            <person name="Gravermann K."/>
            <person name="Stoye J."/>
            <person name="Jones M."/>
            <person name="Mcmanus D."/>
            <person name="Krause L."/>
        </authorList>
    </citation>
    <scope>NUCLEOTIDE SEQUENCE [LARGE SCALE GENOMIC DNA]</scope>
    <source>
        <strain evidence="7 8">TAN1997</strain>
    </source>
</reference>
<organism evidence="7 8">
    <name type="scientific">Schistosoma bovis</name>
    <name type="common">Blood fluke</name>
    <dbReference type="NCBI Taxonomy" id="6184"/>
    <lineage>
        <taxon>Eukaryota</taxon>
        <taxon>Metazoa</taxon>
        <taxon>Spiralia</taxon>
        <taxon>Lophotrochozoa</taxon>
        <taxon>Platyhelminthes</taxon>
        <taxon>Trematoda</taxon>
        <taxon>Digenea</taxon>
        <taxon>Strigeidida</taxon>
        <taxon>Schistosomatoidea</taxon>
        <taxon>Schistosomatidae</taxon>
        <taxon>Schistosoma</taxon>
    </lineage>
</organism>
<dbReference type="GO" id="GO:0005254">
    <property type="term" value="F:chloride channel activity"/>
    <property type="evidence" value="ECO:0007669"/>
    <property type="project" value="UniProtKB-KW"/>
</dbReference>
<comment type="caution">
    <text evidence="7">The sequence shown here is derived from an EMBL/GenBank/DDBJ whole genome shotgun (WGS) entry which is preliminary data.</text>
</comment>
<evidence type="ECO:0000256" key="6">
    <source>
        <dbReference type="RuleBase" id="RU363126"/>
    </source>
</evidence>
<comment type="function">
    <text evidence="6">Forms chloride channels.</text>
</comment>
<keyword evidence="2 6" id="KW-0812">Transmembrane</keyword>
<dbReference type="InterPro" id="IPR021134">
    <property type="entry name" value="Bestrophin-like"/>
</dbReference>
<name>A0A430Q5R4_SCHBO</name>
<comment type="similarity">
    <text evidence="5 6">Belongs to the anion channel-forming bestrophin (TC 1.A.46) family. Calcium-sensitive chloride channel subfamily.</text>
</comment>
<keyword evidence="6" id="KW-0406">Ion transport</keyword>
<evidence type="ECO:0000256" key="2">
    <source>
        <dbReference type="ARBA" id="ARBA00022692"/>
    </source>
</evidence>
<dbReference type="STRING" id="6184.A0A430Q5R4"/>
<keyword evidence="6" id="KW-0813">Transport</keyword>
<dbReference type="GO" id="GO:0005886">
    <property type="term" value="C:plasma membrane"/>
    <property type="evidence" value="ECO:0007669"/>
    <property type="project" value="UniProtKB-SubCell"/>
</dbReference>
<keyword evidence="8" id="KW-1185">Reference proteome</keyword>
<dbReference type="PANTHER" id="PTHR10736:SF65">
    <property type="entry name" value="BESTROPHIN 1, ISOFORM C-RELATED"/>
    <property type="match status" value="1"/>
</dbReference>
<keyword evidence="4 6" id="KW-0472">Membrane</keyword>
<evidence type="ECO:0000313" key="7">
    <source>
        <dbReference type="EMBL" id="RTG83014.1"/>
    </source>
</evidence>
<keyword evidence="6" id="KW-0868">Chloride</keyword>
<dbReference type="PANTHER" id="PTHR10736">
    <property type="entry name" value="BESTROPHIN"/>
    <property type="match status" value="1"/>
</dbReference>
<accession>A0A430Q5R4</accession>
<dbReference type="EMBL" id="QMKO01002612">
    <property type="protein sequence ID" value="RTG83014.1"/>
    <property type="molecule type" value="Genomic_DNA"/>
</dbReference>
<evidence type="ECO:0000256" key="1">
    <source>
        <dbReference type="ARBA" id="ARBA00004370"/>
    </source>
</evidence>
<proteinExistence type="inferred from homology"/>
<evidence type="ECO:0000313" key="8">
    <source>
        <dbReference type="Proteomes" id="UP000290809"/>
    </source>
</evidence>
<dbReference type="Pfam" id="PF01062">
    <property type="entry name" value="Bestrophin"/>
    <property type="match status" value="1"/>
</dbReference>
<dbReference type="AlphaFoldDB" id="A0A430Q5R4"/>
<keyword evidence="3 6" id="KW-1133">Transmembrane helix</keyword>
<keyword evidence="6" id="KW-1003">Cell membrane</keyword>